<protein>
    <submittedName>
        <fullName evidence="1">Uncharacterized protein</fullName>
    </submittedName>
</protein>
<proteinExistence type="predicted"/>
<evidence type="ECO:0000313" key="2">
    <source>
        <dbReference type="Proteomes" id="UP000198878"/>
    </source>
</evidence>
<keyword evidence="2" id="KW-1185">Reference proteome</keyword>
<reference evidence="2" key="1">
    <citation type="submission" date="2016-10" db="EMBL/GenBank/DDBJ databases">
        <authorList>
            <person name="Varghese N."/>
            <person name="Submissions S."/>
        </authorList>
    </citation>
    <scope>NUCLEOTIDE SEQUENCE [LARGE SCALE GENOMIC DNA]</scope>
    <source>
        <strain evidence="2">DSM 44654</strain>
    </source>
</reference>
<evidence type="ECO:0000313" key="1">
    <source>
        <dbReference type="EMBL" id="SEF37512.1"/>
    </source>
</evidence>
<accession>A0A1H5RGL9</accession>
<sequence length="137" mass="15440">MVNDFPADVEAHCRCLAVQRRWPPETEAAFRATVAWYRALDDSPEPRQYFEYVDHEGLVDKGARWLWEAVVVNGEAVAIRQIEMGSSGAAHCYWWRHLENDVGGLTDQALDLTEPGLTTVSGSKFRALWKSGMSASR</sequence>
<dbReference type="Proteomes" id="UP000198878">
    <property type="component" value="Unassembled WGS sequence"/>
</dbReference>
<dbReference type="AlphaFoldDB" id="A0A1H5RGL9"/>
<gene>
    <name evidence="1" type="ORF">SAMN05421837_11472</name>
</gene>
<dbReference type="EMBL" id="FNUJ01000014">
    <property type="protein sequence ID" value="SEF37512.1"/>
    <property type="molecule type" value="Genomic_DNA"/>
</dbReference>
<name>A0A1H5RGL9_9PSEU</name>
<organism evidence="1 2">
    <name type="scientific">Amycolatopsis pretoriensis</name>
    <dbReference type="NCBI Taxonomy" id="218821"/>
    <lineage>
        <taxon>Bacteria</taxon>
        <taxon>Bacillati</taxon>
        <taxon>Actinomycetota</taxon>
        <taxon>Actinomycetes</taxon>
        <taxon>Pseudonocardiales</taxon>
        <taxon>Pseudonocardiaceae</taxon>
        <taxon>Amycolatopsis</taxon>
    </lineage>
</organism>